<dbReference type="KEGG" id="lacs:H4075_09945"/>
<accession>A0A7G5XLW6</accession>
<gene>
    <name evidence="1" type="ORF">H4075_09945</name>
</gene>
<protein>
    <submittedName>
        <fullName evidence="1">Uncharacterized protein</fullName>
    </submittedName>
</protein>
<dbReference type="AlphaFoldDB" id="A0A7G5XLW6"/>
<organism evidence="1 2">
    <name type="scientific">Lacibacter sediminis</name>
    <dbReference type="NCBI Taxonomy" id="2760713"/>
    <lineage>
        <taxon>Bacteria</taxon>
        <taxon>Pseudomonadati</taxon>
        <taxon>Bacteroidota</taxon>
        <taxon>Chitinophagia</taxon>
        <taxon>Chitinophagales</taxon>
        <taxon>Chitinophagaceae</taxon>
        <taxon>Lacibacter</taxon>
    </lineage>
</organism>
<reference evidence="2" key="1">
    <citation type="submission" date="2020-08" db="EMBL/GenBank/DDBJ databases">
        <title>Lacibacter sp. S13-6-6 genome sequencing.</title>
        <authorList>
            <person name="Jin L."/>
        </authorList>
    </citation>
    <scope>NUCLEOTIDE SEQUENCE [LARGE SCALE GENOMIC DNA]</scope>
    <source>
        <strain evidence="2">S13-6-6</strain>
    </source>
</reference>
<sequence>MALKKLPYKNINELIQKNLPDEDDQHTVNLSRLLQPSRRRGWLTKTELEMICRWKSPRAIRLIQSNHAATIRKVTKAAFQVKDETEKMRLLTLLKGVSIPMASAVLTLLYPKRYGVIDIRVWQILHQMKIVETNKRGTAFRVAEWVELLVLLRKLSKQFGQSVRLIEYSIFLAHQRHQVGTLYQTLKND</sequence>
<dbReference type="EMBL" id="CP060007">
    <property type="protein sequence ID" value="QNA46469.1"/>
    <property type="molecule type" value="Genomic_DNA"/>
</dbReference>
<name>A0A7G5XLW6_9BACT</name>
<evidence type="ECO:0000313" key="1">
    <source>
        <dbReference type="EMBL" id="QNA46469.1"/>
    </source>
</evidence>
<proteinExistence type="predicted"/>
<dbReference type="RefSeq" id="WP_182806361.1">
    <property type="nucleotide sequence ID" value="NZ_CP060007.1"/>
</dbReference>
<keyword evidence="2" id="KW-1185">Reference proteome</keyword>
<dbReference type="Proteomes" id="UP000515344">
    <property type="component" value="Chromosome"/>
</dbReference>
<evidence type="ECO:0000313" key="2">
    <source>
        <dbReference type="Proteomes" id="UP000515344"/>
    </source>
</evidence>